<name>A0A223V6C4_9FLAO</name>
<dbReference type="InterPro" id="IPR016181">
    <property type="entry name" value="Acyl_CoA_acyltransferase"/>
</dbReference>
<dbReference type="Proteomes" id="UP000215244">
    <property type="component" value="Chromosome"/>
</dbReference>
<accession>A0A223V6C4</accession>
<dbReference type="SUPFAM" id="SSF55729">
    <property type="entry name" value="Acyl-CoA N-acyltransferases (Nat)"/>
    <property type="match status" value="1"/>
</dbReference>
<evidence type="ECO:0000313" key="2">
    <source>
        <dbReference type="Proteomes" id="UP000215244"/>
    </source>
</evidence>
<organism evidence="1 2">
    <name type="scientific">Maribacter cobaltidurans</name>
    <dbReference type="NCBI Taxonomy" id="1178778"/>
    <lineage>
        <taxon>Bacteria</taxon>
        <taxon>Pseudomonadati</taxon>
        <taxon>Bacteroidota</taxon>
        <taxon>Flavobacteriia</taxon>
        <taxon>Flavobacteriales</taxon>
        <taxon>Flavobacteriaceae</taxon>
        <taxon>Maribacter</taxon>
    </lineage>
</organism>
<gene>
    <name evidence="1" type="ORF">CJ263_09225</name>
</gene>
<dbReference type="Gene3D" id="3.40.630.30">
    <property type="match status" value="1"/>
</dbReference>
<reference evidence="1 2" key="1">
    <citation type="submission" date="2017-08" db="EMBL/GenBank/DDBJ databases">
        <title>The complete genome sequence of Maribacter sp. B1, isolated from deep-sea sediment.</title>
        <authorList>
            <person name="Wu Y.-H."/>
            <person name="Cheng H."/>
            <person name="Xu X.-W."/>
        </authorList>
    </citation>
    <scope>NUCLEOTIDE SEQUENCE [LARGE SCALE GENOMIC DNA]</scope>
    <source>
        <strain evidence="1 2">B1</strain>
    </source>
</reference>
<dbReference type="RefSeq" id="WP_094996998.1">
    <property type="nucleotide sequence ID" value="NZ_BMJL01000002.1"/>
</dbReference>
<dbReference type="Pfam" id="PF00583">
    <property type="entry name" value="Acetyltransf_1"/>
    <property type="match status" value="1"/>
</dbReference>
<dbReference type="GO" id="GO:0016747">
    <property type="term" value="F:acyltransferase activity, transferring groups other than amino-acyl groups"/>
    <property type="evidence" value="ECO:0007669"/>
    <property type="project" value="InterPro"/>
</dbReference>
<dbReference type="KEGG" id="marb:CJ263_09225"/>
<proteinExistence type="predicted"/>
<evidence type="ECO:0000313" key="1">
    <source>
        <dbReference type="EMBL" id="ASV30379.1"/>
    </source>
</evidence>
<keyword evidence="2" id="KW-1185">Reference proteome</keyword>
<dbReference type="CDD" id="cd04301">
    <property type="entry name" value="NAT_SF"/>
    <property type="match status" value="1"/>
</dbReference>
<sequence length="164" mass="18508">MASIIAVTSTTQIAKVAHLAQTIWTDHYTPIIGALQVDYMLEKYQSEMAINDQIKEGYQYYLIKTDVGHAGYFAFNLHKGFLFLSKFYVLKNMRGNGLGKLALSFIESKAMELHLPKIRLTVNKHNSKSISAYEKMGFANVDSIVQDIGNGYVMDDYVLEKNIA</sequence>
<protein>
    <submittedName>
        <fullName evidence="1">Uncharacterized protein</fullName>
    </submittedName>
</protein>
<dbReference type="OrthoDB" id="9800604at2"/>
<dbReference type="PROSITE" id="PS51186">
    <property type="entry name" value="GNAT"/>
    <property type="match status" value="1"/>
</dbReference>
<dbReference type="AlphaFoldDB" id="A0A223V6C4"/>
<dbReference type="InterPro" id="IPR000182">
    <property type="entry name" value="GNAT_dom"/>
</dbReference>
<dbReference type="EMBL" id="CP022957">
    <property type="protein sequence ID" value="ASV30379.1"/>
    <property type="molecule type" value="Genomic_DNA"/>
</dbReference>